<feature type="region of interest" description="Disordered" evidence="2">
    <location>
        <begin position="478"/>
        <end position="520"/>
    </location>
</feature>
<dbReference type="InterPro" id="IPR050235">
    <property type="entry name" value="CK1_Ser-Thr_kinase"/>
</dbReference>
<dbReference type="InterPro" id="IPR008271">
    <property type="entry name" value="Ser/Thr_kinase_AS"/>
</dbReference>
<dbReference type="Gene3D" id="1.10.510.10">
    <property type="entry name" value="Transferase(Phosphotransferase) domain 1"/>
    <property type="match status" value="2"/>
</dbReference>
<dbReference type="Pfam" id="PF00069">
    <property type="entry name" value="Pkinase"/>
    <property type="match status" value="1"/>
</dbReference>
<comment type="caution">
    <text evidence="5">The sequence shown here is derived from an EMBL/GenBank/DDBJ whole genome shotgun (WGS) entry which is preliminary data.</text>
</comment>
<feature type="transmembrane region" description="Helical" evidence="3">
    <location>
        <begin position="445"/>
        <end position="466"/>
    </location>
</feature>
<evidence type="ECO:0000259" key="4">
    <source>
        <dbReference type="PROSITE" id="PS50011"/>
    </source>
</evidence>
<keyword evidence="5" id="KW-0418">Kinase</keyword>
<dbReference type="EC" id="2.7.11.1" evidence="1"/>
<keyword evidence="3" id="KW-0472">Membrane</keyword>
<dbReference type="EMBL" id="JASSZA010000001">
    <property type="protein sequence ID" value="KAK2121577.1"/>
    <property type="molecule type" value="Genomic_DNA"/>
</dbReference>
<dbReference type="SMART" id="SM00220">
    <property type="entry name" value="S_TKc"/>
    <property type="match status" value="1"/>
</dbReference>
<dbReference type="SUPFAM" id="SSF56112">
    <property type="entry name" value="Protein kinase-like (PK-like)"/>
    <property type="match status" value="1"/>
</dbReference>
<name>A0ABQ9WIU0_SAGOE</name>
<evidence type="ECO:0000256" key="2">
    <source>
        <dbReference type="SAM" id="MobiDB-lite"/>
    </source>
</evidence>
<proteinExistence type="predicted"/>
<reference evidence="5 6" key="1">
    <citation type="submission" date="2023-05" db="EMBL/GenBank/DDBJ databases">
        <title>B98-5 Cell Line De Novo Hybrid Assembly: An Optical Mapping Approach.</title>
        <authorList>
            <person name="Kananen K."/>
            <person name="Auerbach J.A."/>
            <person name="Kautto E."/>
            <person name="Blachly J.S."/>
        </authorList>
    </citation>
    <scope>NUCLEOTIDE SEQUENCE [LARGE SCALE GENOMIC DNA]</scope>
    <source>
        <strain evidence="5">B95-8</strain>
        <tissue evidence="5">Cell line</tissue>
    </source>
</reference>
<sequence>MLIAIKLECVKTKHPQLHIESKFYKMMQGGGEHGAGRRQGWLGSGRPEGDYNVMVMELLGPSLEDLFNFCSRKFSLKTVLLLADQMISRIEYIHSKNFIHRDVKPDNFLMGLGKKGNLVYIIDFGLAKKYRDARTHQHIPYRENKNLTGTARYASINTHLGIEQSRRDDLESLGYVLMYFNLGSLPWQGLKAATKRQKYERISEKKMSTPIEVLCKGYPCPVRKSCGLGSWSRLPDKLLAAVGRSSLARKVAEALSQAGQAFIVIESICRNSGWLGQCWLQGLWEYGPHGGPLCPLQPPPAEFSTYLNFCRSLRFDDKPDYSYLRQLFRNLFHRQGFSYDYVFDWNMLKFVSHLETKAGLGDWTGKALTHRARVSWWRAGLPTDGRYELDSVVDVTGVPEPSCLIRADSSCRRRQQGPGRALPPIGTRRTWHGLGSLLGAQGETWVVLAVPPAALIAVYTILLLLFCTSQAATCTAAPPASLDPDSLKEGWQSLPKRGVVGMGPRPDSQPDPAGSLCIEP</sequence>
<dbReference type="PROSITE" id="PS50011">
    <property type="entry name" value="PROTEIN_KINASE_DOM"/>
    <property type="match status" value="1"/>
</dbReference>
<dbReference type="PROSITE" id="PS00108">
    <property type="entry name" value="PROTEIN_KINASE_ST"/>
    <property type="match status" value="1"/>
</dbReference>
<dbReference type="InterPro" id="IPR000719">
    <property type="entry name" value="Prot_kinase_dom"/>
</dbReference>
<gene>
    <name evidence="5" type="primary">CSNK1E_1</name>
    <name evidence="5" type="ORF">P7K49_002963</name>
</gene>
<keyword evidence="5" id="KW-0808">Transferase</keyword>
<dbReference type="Proteomes" id="UP001266305">
    <property type="component" value="Unassembled WGS sequence"/>
</dbReference>
<accession>A0ABQ9WIU0</accession>
<evidence type="ECO:0000313" key="6">
    <source>
        <dbReference type="Proteomes" id="UP001266305"/>
    </source>
</evidence>
<evidence type="ECO:0000256" key="1">
    <source>
        <dbReference type="ARBA" id="ARBA00012513"/>
    </source>
</evidence>
<dbReference type="InterPro" id="IPR011009">
    <property type="entry name" value="Kinase-like_dom_sf"/>
</dbReference>
<dbReference type="GO" id="GO:0016301">
    <property type="term" value="F:kinase activity"/>
    <property type="evidence" value="ECO:0007669"/>
    <property type="project" value="UniProtKB-KW"/>
</dbReference>
<feature type="domain" description="Protein kinase" evidence="4">
    <location>
        <begin position="1"/>
        <end position="263"/>
    </location>
</feature>
<keyword evidence="3" id="KW-1133">Transmembrane helix</keyword>
<keyword evidence="3" id="KW-0812">Transmembrane</keyword>
<organism evidence="5 6">
    <name type="scientific">Saguinus oedipus</name>
    <name type="common">Cotton-top tamarin</name>
    <name type="synonym">Oedipomidas oedipus</name>
    <dbReference type="NCBI Taxonomy" id="9490"/>
    <lineage>
        <taxon>Eukaryota</taxon>
        <taxon>Metazoa</taxon>
        <taxon>Chordata</taxon>
        <taxon>Craniata</taxon>
        <taxon>Vertebrata</taxon>
        <taxon>Euteleostomi</taxon>
        <taxon>Mammalia</taxon>
        <taxon>Eutheria</taxon>
        <taxon>Euarchontoglires</taxon>
        <taxon>Primates</taxon>
        <taxon>Haplorrhini</taxon>
        <taxon>Platyrrhini</taxon>
        <taxon>Cebidae</taxon>
        <taxon>Callitrichinae</taxon>
        <taxon>Saguinus</taxon>
    </lineage>
</organism>
<evidence type="ECO:0000256" key="3">
    <source>
        <dbReference type="SAM" id="Phobius"/>
    </source>
</evidence>
<keyword evidence="6" id="KW-1185">Reference proteome</keyword>
<evidence type="ECO:0000313" key="5">
    <source>
        <dbReference type="EMBL" id="KAK2121577.1"/>
    </source>
</evidence>
<dbReference type="PANTHER" id="PTHR11909">
    <property type="entry name" value="CASEIN KINASE-RELATED"/>
    <property type="match status" value="1"/>
</dbReference>
<protein>
    <recommendedName>
        <fullName evidence="1">non-specific serine/threonine protein kinase</fullName>
        <ecNumber evidence="1">2.7.11.1</ecNumber>
    </recommendedName>
</protein>